<dbReference type="PANTHER" id="PTHR23159:SF31">
    <property type="entry name" value="CENTROSOME-ASSOCIATED PROTEIN CEP250 ISOFORM X1"/>
    <property type="match status" value="1"/>
</dbReference>
<feature type="compositionally biased region" description="Polar residues" evidence="2">
    <location>
        <begin position="2542"/>
        <end position="2552"/>
    </location>
</feature>
<keyword evidence="1" id="KW-0175">Coiled coil</keyword>
<dbReference type="RefSeq" id="WP_216567953.1">
    <property type="nucleotide sequence ID" value="NZ_JAHMHK010000007.1"/>
</dbReference>
<sequence>MQQNATYDELLNNLNNSNEYNYEFSDFSVDAKENVKFNVKITYKKDLNDVAQREFTIPSKMFLPQTTRNEELANNYKKLSDQVAAWMDEHLKNPKYLTKITNPLKSVKQIQDQRALPNKQQPPVETIILDAHKKLYEAFETAKLNKAKFDLNDKEVELHDFDVNNLANNAFAHKIINDALDNYSLKNIKDKDQKNIDVYNEYIKNLDKALELAKTINTAKNNYDFEYLNRYDESHFGLDEKSKNEYNNKVKEIVNKLNNELNSNPSNDKIINAYSKAEHELINLKNTFRDNRAKVINNYETALETLIKSRELMNNIDRYSKLINDITNISNNANKSVDRENNYQLTTIENIVKNTAKLVKLNNSLANEKQALDGAFKNFIDALETVKRLKNNPKYSNLTQQLETSITKITNQINQNIADKDIDVEKYDDAAITLKAILVQAAKTRFNNLKTNANQVVNNRINNFDQISNTLDNLIHQLDTKVITSQEPDEIEGLFDELQNAVNTATKQQEFAQKYNDIIMPTTEYQNIQKAVIGAMKPLKEDVLSSTNINQIQKDIDALTTNKYSEKTDKAIQKHNDVKTKIEELNAVKDNKFNSYPEAKKLIDDAISKYNNDTIVSDKISREISDKDALNTKNYDNVIKKLSETLTSAKNIKDATEKYNEELTNQLTSSDFVGYPDAKNKYENAVKIAKDNLAKSLVEAALNPTKIISAFKEAQTAIADAKAAVEKNKAIENFNKQISKLNTLKSQLVSINNDKKQHDNLTFNIDKAIEMSKSQLNYDSNFNNVTTEQIKEEITKLKQFATDTEAKKISVDEVVANYDSILTQINNLIKNDIDAEKDAVAQKAKLAVKNKLLTGIQNAKAILDAVNQNNFTSPEQKDAYHTAFETANENLQKIYNSAQDEIEHIDQVKHRLDDYEHISQNVIKNTIAEWTDSKYQQLKDKLTAILNTEDSKWLPVANKKLTEIKLEDVQASIDIIKKAFNEAKVEKAKVDFKTKYNQVLDILKDSKYKALKNALAEEMKTIFDEVQNITSTDDKKMLDGDTKVSQIHQLKAKLAKFKEKADASKKAFDVLEDKTQEINNYKTQNLKQVKKAADWIDKSINENQVSTVTQSILDPNSYESKTINLDTAKAQADEINQVKTDYENEKQKQPSIDDSLDETKQWYVSETNKVDQGLTIKLDSINVNDPIYVQKVKQAYSDAKNEIATLKEQIAIKAAQQKHRDAVKALNNKLTQLNIDSKPELKGLRKQIQNIISESEKAVKAKEVTPYQNISSVKLEEEIEKLNNLKDSIDQEVNNIQAAKNEFNKIVKLVEDKTANPLYSAQKTELDNAKSASQQAITDAQNASSIDVDTYQHQAKLLTDKLIDQANDRFTKLIEKANELVKNNNLKDANRYQNLNNGLSQKINELNQQLPDKDDNQTSLVDKIKKAEDLYDELNKSIELSNIEKAEADYEFSKKNLTDTSNNLDTYPNTKKWLASEIEKINNDLTTKLATLQKDSATFVQDSINAYEQAQKDLEQVKSQINNKKNQETNEAQQAYQTSLATLEQNIANSTNPSREYIKTKLKSDKTSANNLVKSNPTPQDYADAKAVVDKANEFAQQQFPIADKDKAAVEKYTKLSEEVKSYLNSLNQSAPQYNKVKETLKNVKAAQDSLARKEVKPYPKETIATGASNQLQKSLDQAKKDVTAIDDSVNKYNQQITLLDELVKDPKYKNAQQSDLLNNQKQTSQNVISAAQADKTITAQNYNDQTEALKTKIQEAAVNVYNSISSDVDKLLTELNKNSKLYKDEIDRLNAAKEVNNQNGTNVSNNYEIIAAAQDALQKAINQAAVTSLEKAKQAFENAKKQSQNEATQTTDPVLQQLKSEYENKLKQINDKLAQDIQNEENASPQKQRELYEGAQKALESVKSKFIEDKRQAKLNKNNEYIKLADEVQQYLNQTLTNGYNDINTALTAVKSHTDTTSGIGKNPSASQAQSDIDKLNEAYTLAKKQQVTRAQKLNNKISKDNLIATTKSQFPADAKYQTIKNSLDTAKTAAQDVLNSVLGNNQSTTSQINQAYDNYSLALTNAINKSSKAKEFKDKYDELVATVSDSKYETIRDTVDNLTQIKSAVEGLTNVDQTNIKVFEDGIAKISEIKEAVSESKKGLDSLDSKINSLHSLSNTHGNNDVSNLHHLLIDKLDSDGKPYRTSLLNSITNALEPSQYINAVNKVEMLSSNNTNANNTIGSFNNKEAQLRNLFIDEKDSQTKSKAIELLNADIDSVKGEVTHNINTFNNTYSTNNPTYQELNDKSNKIIAEYSAGKTKLESFERNKEKYLARAKYEVAKKHVSNKIAQFGNQPKYAGVRSHLESMLNLNNRDNPNSTPDMLRKAAKALDDAIKSVEIIKTKIDKIESKLNQSPFDKTKVIKGEFTKKNGAITNLDAANKLEQELESFKLLINDANSNIGSLRQSPQKTALENRLNEATTKEQISQIIKDAQLQKQDDIERAKKVSELQDLIKNLDNSTKTQFAVTNADNAQSVQNKINNAKSLIKTYNEAKNAVDDLKPGNSKNSLTNRLNQDSKTEPKLNRIIKDAKIEKARDAASVLSLSNPKRLQFLNKLNQIQANKDSAVPKELNELISELDNTYDVIKFAPSVATNYTPNTTITTRYTWKKEDVHGLLVVNQHGGKHANKYVYLMASSGNNHVISEPIILNSDVLKFTFKRESFNKNGVYYLSKVVISDKNNLTTQQVLQQSQDQFDKTYAQETRDFKVILSSLEAQNVKLSFRNNIPTNRVGNDAKYLEGANLIEAVTDNTIDITGFSSSDVQVLQNPPINVILVGRATFKGKNSTGGDITKELTITLNISNGVAVYQDNLGHINFKFQSLELKAGYIYNVESISFEGHDRVTNKNNKFTWNKERSKGINIEYENDIYTPNQVSTNSYLFSLPKNKRDEILKIDKNNSIIPHYNQSTIIRLKFSNGWNSNTFGSLFNYLNTQIPETDGQYEAEIGNTKYTLKQKWIDFISNHVSNVLVDEKMSQWYTAIPTDTYYGLHNSATAIMLGYEKNMPFLDNVYDRQGTQLYPVIGGTDLYQDLANHNRTDLLGKVDTFTKVRGADLRRVLWSDTWSKLYSGWNRNVYYATTYNTIAEALKLMTELGRSDFKVK</sequence>
<dbReference type="EMBL" id="JAHMHK010000007">
    <property type="protein sequence ID" value="MBU4693929.1"/>
    <property type="molecule type" value="Genomic_DNA"/>
</dbReference>
<reference evidence="3" key="1">
    <citation type="submission" date="2021-06" db="EMBL/GenBank/DDBJ databases">
        <title>Novel Mycoplasma species detected in California sea lions (Zalophus californianus) from the USA.</title>
        <authorList>
            <person name="Volokhov D.V."/>
            <person name="Furtak V.A."/>
            <person name="Zagorodnyaya T.A."/>
        </authorList>
    </citation>
    <scope>NUCLEOTIDE SEQUENCE [LARGE SCALE GENOMIC DNA]</scope>
    <source>
        <strain evidence="3">CSL 4779</strain>
    </source>
</reference>
<evidence type="ECO:0000256" key="1">
    <source>
        <dbReference type="SAM" id="Coils"/>
    </source>
</evidence>
<feature type="coiled-coil region" evidence="1">
    <location>
        <begin position="1740"/>
        <end position="1793"/>
    </location>
</feature>
<feature type="coiled-coil region" evidence="1">
    <location>
        <begin position="1189"/>
        <end position="1236"/>
    </location>
</feature>
<feature type="coiled-coil region" evidence="1">
    <location>
        <begin position="1047"/>
        <end position="1074"/>
    </location>
</feature>
<keyword evidence="4" id="KW-1185">Reference proteome</keyword>
<protein>
    <recommendedName>
        <fullName evidence="5">ECM-binding protein homolog</fullName>
    </recommendedName>
</protein>
<dbReference type="PANTHER" id="PTHR23159">
    <property type="entry name" value="CENTROSOMAL PROTEIN 2"/>
    <property type="match status" value="1"/>
</dbReference>
<evidence type="ECO:0000256" key="2">
    <source>
        <dbReference type="SAM" id="MobiDB-lite"/>
    </source>
</evidence>
<evidence type="ECO:0008006" key="5">
    <source>
        <dbReference type="Google" id="ProtNLM"/>
    </source>
</evidence>
<dbReference type="Proteomes" id="UP000812267">
    <property type="component" value="Unassembled WGS sequence"/>
</dbReference>
<feature type="region of interest" description="Disordered" evidence="2">
    <location>
        <begin position="2535"/>
        <end position="2557"/>
    </location>
</feature>
<feature type="coiled-coil region" evidence="1">
    <location>
        <begin position="1823"/>
        <end position="1884"/>
    </location>
</feature>
<comment type="caution">
    <text evidence="3">The sequence shown here is derived from an EMBL/GenBank/DDBJ whole genome shotgun (WGS) entry which is preliminary data.</text>
</comment>
<evidence type="ECO:0000313" key="3">
    <source>
        <dbReference type="EMBL" id="MBU4693929.1"/>
    </source>
</evidence>
<proteinExistence type="predicted"/>
<feature type="coiled-coil region" evidence="1">
    <location>
        <begin position="1363"/>
        <end position="1546"/>
    </location>
</feature>
<accession>A0ABS6DSS7</accession>
<feature type="coiled-coil region" evidence="1">
    <location>
        <begin position="243"/>
        <end position="287"/>
    </location>
</feature>
<organism evidence="3 4">
    <name type="scientific">Mycoplasma zalophidermidis</name>
    <dbReference type="NCBI Taxonomy" id="398174"/>
    <lineage>
        <taxon>Bacteria</taxon>
        <taxon>Bacillati</taxon>
        <taxon>Mycoplasmatota</taxon>
        <taxon>Mollicutes</taxon>
        <taxon>Mycoplasmataceae</taxon>
        <taxon>Mycoplasma</taxon>
    </lineage>
</organism>
<name>A0ABS6DSS7_9MOLU</name>
<feature type="coiled-coil region" evidence="1">
    <location>
        <begin position="1272"/>
        <end position="1302"/>
    </location>
</feature>
<gene>
    <name evidence="3" type="ORF">KQ878_03480</name>
</gene>
<feature type="coiled-coil region" evidence="1">
    <location>
        <begin position="1637"/>
        <end position="1696"/>
    </location>
</feature>
<evidence type="ECO:0000313" key="4">
    <source>
        <dbReference type="Proteomes" id="UP000812267"/>
    </source>
</evidence>